<name>A0A285QZD2_9SPHN</name>
<dbReference type="InterPro" id="IPR054189">
    <property type="entry name" value="DUF6894"/>
</dbReference>
<reference evidence="2 3" key="1">
    <citation type="submission" date="2017-07" db="EMBL/GenBank/DDBJ databases">
        <authorList>
            <person name="Sun Z.S."/>
            <person name="Albrecht U."/>
            <person name="Echele G."/>
            <person name="Lee C.C."/>
        </authorList>
    </citation>
    <scope>NUCLEOTIDE SEQUENCE [LARGE SCALE GENOMIC DNA]</scope>
    <source>
        <strain evidence="2 3">CGMCC 1.12672</strain>
    </source>
</reference>
<evidence type="ECO:0000313" key="2">
    <source>
        <dbReference type="EMBL" id="SOB86729.1"/>
    </source>
</evidence>
<dbReference type="EMBL" id="OBMI01000002">
    <property type="protein sequence ID" value="SOB86729.1"/>
    <property type="molecule type" value="Genomic_DNA"/>
</dbReference>
<gene>
    <name evidence="2" type="ORF">SAMN06297144_1837</name>
</gene>
<keyword evidence="3" id="KW-1185">Reference proteome</keyword>
<feature type="domain" description="DUF6894" evidence="1">
    <location>
        <begin position="12"/>
        <end position="80"/>
    </location>
</feature>
<organism evidence="2 3">
    <name type="scientific">Sphingomonas guangdongensis</name>
    <dbReference type="NCBI Taxonomy" id="1141890"/>
    <lineage>
        <taxon>Bacteria</taxon>
        <taxon>Pseudomonadati</taxon>
        <taxon>Pseudomonadota</taxon>
        <taxon>Alphaproteobacteria</taxon>
        <taxon>Sphingomonadales</taxon>
        <taxon>Sphingomonadaceae</taxon>
        <taxon>Sphingomonas</taxon>
    </lineage>
</organism>
<accession>A0A285QZD2</accession>
<dbReference type="AlphaFoldDB" id="A0A285QZD2"/>
<evidence type="ECO:0000259" key="1">
    <source>
        <dbReference type="Pfam" id="PF21834"/>
    </source>
</evidence>
<sequence>MAACRAFTRMPRYYLNLYNDVDVVDEEGGEFADQAAAEAAAVRSARELMAEHVMAGLPLDLNHRVEVVTGDGTVVSVLRFGDLITIKGG</sequence>
<protein>
    <recommendedName>
        <fullName evidence="1">DUF6894 domain-containing protein</fullName>
    </recommendedName>
</protein>
<proteinExistence type="predicted"/>
<evidence type="ECO:0000313" key="3">
    <source>
        <dbReference type="Proteomes" id="UP000219494"/>
    </source>
</evidence>
<dbReference type="Proteomes" id="UP000219494">
    <property type="component" value="Unassembled WGS sequence"/>
</dbReference>
<dbReference type="Pfam" id="PF21834">
    <property type="entry name" value="DUF6894"/>
    <property type="match status" value="1"/>
</dbReference>